<evidence type="ECO:0000256" key="2">
    <source>
        <dbReference type="RuleBase" id="RU362097"/>
    </source>
</evidence>
<accession>A0A1H8QZ61</accession>
<dbReference type="InterPro" id="IPR003423">
    <property type="entry name" value="OMP_efflux"/>
</dbReference>
<dbReference type="Proteomes" id="UP000199657">
    <property type="component" value="Unassembled WGS sequence"/>
</dbReference>
<evidence type="ECO:0000313" key="3">
    <source>
        <dbReference type="EMBL" id="SEO59158.1"/>
    </source>
</evidence>
<comment type="similarity">
    <text evidence="1 2">Belongs to the outer membrane factor (OMF) (TC 1.B.17) family.</text>
</comment>
<dbReference type="RefSeq" id="WP_091640198.1">
    <property type="nucleotide sequence ID" value="NZ_FOEG01000001.1"/>
</dbReference>
<protein>
    <submittedName>
        <fullName evidence="3">Outer membrane protein, multidrug efflux system</fullName>
    </submittedName>
</protein>
<dbReference type="Gene3D" id="1.20.1600.10">
    <property type="entry name" value="Outer membrane efflux proteins (OEP)"/>
    <property type="match status" value="1"/>
</dbReference>
<organism evidence="3 4">
    <name type="scientific">Aquisalimonas asiatica</name>
    <dbReference type="NCBI Taxonomy" id="406100"/>
    <lineage>
        <taxon>Bacteria</taxon>
        <taxon>Pseudomonadati</taxon>
        <taxon>Pseudomonadota</taxon>
        <taxon>Gammaproteobacteria</taxon>
        <taxon>Chromatiales</taxon>
        <taxon>Ectothiorhodospiraceae</taxon>
        <taxon>Aquisalimonas</taxon>
    </lineage>
</organism>
<gene>
    <name evidence="3" type="ORF">SAMN04488052_101868</name>
</gene>
<dbReference type="STRING" id="406100.SAMN04488052_101868"/>
<dbReference type="Gene3D" id="2.20.200.10">
    <property type="entry name" value="Outer membrane efflux proteins (OEP)"/>
    <property type="match status" value="1"/>
</dbReference>
<dbReference type="Pfam" id="PF02321">
    <property type="entry name" value="OEP"/>
    <property type="match status" value="2"/>
</dbReference>
<comment type="subcellular location">
    <subcellularLocation>
        <location evidence="2">Cell outer membrane</location>
        <topology evidence="2">Lipid-anchor</topology>
    </subcellularLocation>
</comment>
<keyword evidence="2" id="KW-1134">Transmembrane beta strand</keyword>
<dbReference type="PROSITE" id="PS51257">
    <property type="entry name" value="PROKAR_LIPOPROTEIN"/>
    <property type="match status" value="1"/>
</dbReference>
<proteinExistence type="inferred from homology"/>
<dbReference type="AlphaFoldDB" id="A0A1H8QZ61"/>
<dbReference type="InterPro" id="IPR010131">
    <property type="entry name" value="MdtP/NodT-like"/>
</dbReference>
<dbReference type="GO" id="GO:0009279">
    <property type="term" value="C:cell outer membrane"/>
    <property type="evidence" value="ECO:0007669"/>
    <property type="project" value="UniProtKB-SubCell"/>
</dbReference>
<name>A0A1H8QZ61_9GAMM</name>
<dbReference type="GO" id="GO:0015562">
    <property type="term" value="F:efflux transmembrane transporter activity"/>
    <property type="evidence" value="ECO:0007669"/>
    <property type="project" value="InterPro"/>
</dbReference>
<dbReference type="SUPFAM" id="SSF56954">
    <property type="entry name" value="Outer membrane efflux proteins (OEP)"/>
    <property type="match status" value="1"/>
</dbReference>
<keyword evidence="2" id="KW-0812">Transmembrane</keyword>
<reference evidence="3 4" key="1">
    <citation type="submission" date="2016-10" db="EMBL/GenBank/DDBJ databases">
        <authorList>
            <person name="de Groot N.N."/>
        </authorList>
    </citation>
    <scope>NUCLEOTIDE SEQUENCE [LARGE SCALE GENOMIC DNA]</scope>
    <source>
        <strain evidence="3 4">CGMCC 1.6291</strain>
    </source>
</reference>
<evidence type="ECO:0000256" key="1">
    <source>
        <dbReference type="ARBA" id="ARBA00007613"/>
    </source>
</evidence>
<dbReference type="OrthoDB" id="9770517at2"/>
<evidence type="ECO:0000313" key="4">
    <source>
        <dbReference type="Proteomes" id="UP000199657"/>
    </source>
</evidence>
<sequence length="473" mass="51617">MRKAWLLSASVLIVSACTVGPDYERPDLALPEEWPDEIAEQMDVGYDDVVFWWERYDDPVLDRLVEEAVENNLDVEMAAARVQQARAVLGVSDAERYPRLDGVIEAERENPGLTGGETESEFVVGAALSYELDLWGRLSRSRESARAELLSTAYTRDAVKLAVISDVVTTYFDYRAVRAQIETTEETIGSLIEALNLERSRLDSGASTELAVRQAEAELETSRAGLPGLRSEAQQRRRALAVLVGDAESVISGLDDLGDQGLDDLPETGHELPESIPSDLLVRRPDVRAAEAFLVAANADIGAARAAWLPSVDLVGFYGSGATSVGDLFTGPATLWEVVGTAAIPILDFGRRQAEIDQAEAARELAELQYRGTIQDALVEVGDAWTVLTAADERVQAREREISARVEVARLAERRYLGGYVPYLEVLDARRALFDARLTMSEATRDRLAATATLYRSLGGGWQPGEGVSAESD</sequence>
<dbReference type="EMBL" id="FOEG01000001">
    <property type="protein sequence ID" value="SEO59158.1"/>
    <property type="molecule type" value="Genomic_DNA"/>
</dbReference>
<dbReference type="PANTHER" id="PTHR30203">
    <property type="entry name" value="OUTER MEMBRANE CATION EFFLUX PROTEIN"/>
    <property type="match status" value="1"/>
</dbReference>
<keyword evidence="2" id="KW-0564">Palmitate</keyword>
<dbReference type="NCBIfam" id="TIGR01845">
    <property type="entry name" value="outer_NodT"/>
    <property type="match status" value="1"/>
</dbReference>
<keyword evidence="4" id="KW-1185">Reference proteome</keyword>
<keyword evidence="2" id="KW-0449">Lipoprotein</keyword>
<keyword evidence="2" id="KW-0472">Membrane</keyword>